<accession>A0A1M7YDQ6</accession>
<dbReference type="Proteomes" id="UP000184603">
    <property type="component" value="Unassembled WGS sequence"/>
</dbReference>
<keyword evidence="2" id="KW-1185">Reference proteome</keyword>
<reference evidence="1 2" key="1">
    <citation type="submission" date="2016-12" db="EMBL/GenBank/DDBJ databases">
        <authorList>
            <person name="Song W.-J."/>
            <person name="Kurnit D.M."/>
        </authorList>
    </citation>
    <scope>NUCLEOTIDE SEQUENCE [LARGE SCALE GENOMIC DNA]</scope>
    <source>
        <strain evidence="1 2">DSM 18488</strain>
    </source>
</reference>
<dbReference type="RefSeq" id="WP_073615087.1">
    <property type="nucleotide sequence ID" value="NZ_FRFE01000020.1"/>
</dbReference>
<dbReference type="EMBL" id="FRFE01000020">
    <property type="protein sequence ID" value="SHO50765.1"/>
    <property type="molecule type" value="Genomic_DNA"/>
</dbReference>
<dbReference type="OrthoDB" id="5431649at2"/>
<dbReference type="SUPFAM" id="SSF140566">
    <property type="entry name" value="FlgN-like"/>
    <property type="match status" value="1"/>
</dbReference>
<protein>
    <recommendedName>
        <fullName evidence="3">FlgN protein</fullName>
    </recommendedName>
</protein>
<name>A0A1M7YDQ6_9BACT</name>
<dbReference type="InterPro" id="IPR036679">
    <property type="entry name" value="FlgN-like_sf"/>
</dbReference>
<dbReference type="STRING" id="1121416.SAMN02745220_03636"/>
<organism evidence="1 2">
    <name type="scientific">Desulfopila aestuarii DSM 18488</name>
    <dbReference type="NCBI Taxonomy" id="1121416"/>
    <lineage>
        <taxon>Bacteria</taxon>
        <taxon>Pseudomonadati</taxon>
        <taxon>Thermodesulfobacteriota</taxon>
        <taxon>Desulfobulbia</taxon>
        <taxon>Desulfobulbales</taxon>
        <taxon>Desulfocapsaceae</taxon>
        <taxon>Desulfopila</taxon>
    </lineage>
</organism>
<evidence type="ECO:0000313" key="2">
    <source>
        <dbReference type="Proteomes" id="UP000184603"/>
    </source>
</evidence>
<sequence>MNAGTTHDYLVRLRDVILQERECAKQLDLEGMASATYEKEQLLQVLAHVKLIDDKDKPLAAEIRHENRRNAFLFKSALGWIRDTMEFFGRKTVSSTYSASAYQVAAQVNGRLISGKV</sequence>
<dbReference type="AlphaFoldDB" id="A0A1M7YDQ6"/>
<evidence type="ECO:0000313" key="1">
    <source>
        <dbReference type="EMBL" id="SHO50765.1"/>
    </source>
</evidence>
<evidence type="ECO:0008006" key="3">
    <source>
        <dbReference type="Google" id="ProtNLM"/>
    </source>
</evidence>
<gene>
    <name evidence="1" type="ORF">SAMN02745220_03636</name>
</gene>
<proteinExistence type="predicted"/>
<dbReference type="GO" id="GO:0044780">
    <property type="term" value="P:bacterial-type flagellum assembly"/>
    <property type="evidence" value="ECO:0007669"/>
    <property type="project" value="InterPro"/>
</dbReference>